<evidence type="ECO:0000313" key="1">
    <source>
        <dbReference type="EMBL" id="AKQ46337.1"/>
    </source>
</evidence>
<accession>A0A0H4VQW1</accession>
<proteinExistence type="predicted"/>
<organism evidence="1 2">
    <name type="scientific">Rufibacter radiotolerans</name>
    <dbReference type="NCBI Taxonomy" id="1379910"/>
    <lineage>
        <taxon>Bacteria</taxon>
        <taxon>Pseudomonadati</taxon>
        <taxon>Bacteroidota</taxon>
        <taxon>Cytophagia</taxon>
        <taxon>Cytophagales</taxon>
        <taxon>Hymenobacteraceae</taxon>
        <taxon>Rufibacter</taxon>
    </lineage>
</organism>
<dbReference type="KEGG" id="ruf:TH63_13030"/>
<dbReference type="Proteomes" id="UP000036458">
    <property type="component" value="Chromosome"/>
</dbReference>
<evidence type="ECO:0008006" key="3">
    <source>
        <dbReference type="Google" id="ProtNLM"/>
    </source>
</evidence>
<dbReference type="EMBL" id="CP010777">
    <property type="protein sequence ID" value="AKQ46337.1"/>
    <property type="molecule type" value="Genomic_DNA"/>
</dbReference>
<sequence length="146" mass="16900">MAGCLLNFEPAPLLMIILQNSLTQLEYDPSTDILYLDWPDTSLFTLEEVKGTLQDTVKAIKDYDIKKLFMDSSQREMNFYDAEFLEVMQEIAYSLLDTRLAKIARITTTDHYREQKVQEAQARAGIHLQVRSFADKETALEWLKDA</sequence>
<evidence type="ECO:0000313" key="2">
    <source>
        <dbReference type="Proteomes" id="UP000036458"/>
    </source>
</evidence>
<reference evidence="1 2" key="1">
    <citation type="submission" date="2015-01" db="EMBL/GenBank/DDBJ databases">
        <title>Rufibacter sp./DG31D/ whole genome sequencing.</title>
        <authorList>
            <person name="Kim M.K."/>
            <person name="Srinivasan S."/>
            <person name="Lee J.-J."/>
        </authorList>
    </citation>
    <scope>NUCLEOTIDE SEQUENCE [LARGE SCALE GENOMIC DNA]</scope>
    <source>
        <strain evidence="1 2">DG31D</strain>
    </source>
</reference>
<gene>
    <name evidence="1" type="ORF">TH63_13030</name>
</gene>
<keyword evidence="2" id="KW-1185">Reference proteome</keyword>
<dbReference type="AlphaFoldDB" id="A0A0H4VQW1"/>
<protein>
    <recommendedName>
        <fullName evidence="3">SpoIIAA-like</fullName>
    </recommendedName>
</protein>
<name>A0A0H4VQW1_9BACT</name>
<dbReference type="PATRIC" id="fig|1379910.4.peg.2828"/>